<reference evidence="1 2" key="1">
    <citation type="submission" date="2018-08" db="EMBL/GenBank/DDBJ databases">
        <title>Genome and evolution of the arbuscular mycorrhizal fungus Diversispora epigaea (formerly Glomus versiforme) and its bacterial endosymbionts.</title>
        <authorList>
            <person name="Sun X."/>
            <person name="Fei Z."/>
            <person name="Harrison M."/>
        </authorList>
    </citation>
    <scope>NUCLEOTIDE SEQUENCE [LARGE SCALE GENOMIC DNA]</scope>
    <source>
        <strain evidence="1 2">IT104</strain>
    </source>
</reference>
<dbReference type="EMBL" id="PQFF01000102">
    <property type="protein sequence ID" value="RHZ82485.1"/>
    <property type="molecule type" value="Genomic_DNA"/>
</dbReference>
<dbReference type="Proteomes" id="UP000266861">
    <property type="component" value="Unassembled WGS sequence"/>
</dbReference>
<evidence type="ECO:0000313" key="1">
    <source>
        <dbReference type="EMBL" id="RHZ82485.1"/>
    </source>
</evidence>
<comment type="caution">
    <text evidence="1">The sequence shown here is derived from an EMBL/GenBank/DDBJ whole genome shotgun (WGS) entry which is preliminary data.</text>
</comment>
<evidence type="ECO:0000313" key="2">
    <source>
        <dbReference type="Proteomes" id="UP000266861"/>
    </source>
</evidence>
<proteinExistence type="predicted"/>
<name>A0A397J2G7_9GLOM</name>
<organism evidence="1 2">
    <name type="scientific">Diversispora epigaea</name>
    <dbReference type="NCBI Taxonomy" id="1348612"/>
    <lineage>
        <taxon>Eukaryota</taxon>
        <taxon>Fungi</taxon>
        <taxon>Fungi incertae sedis</taxon>
        <taxon>Mucoromycota</taxon>
        <taxon>Glomeromycotina</taxon>
        <taxon>Glomeromycetes</taxon>
        <taxon>Diversisporales</taxon>
        <taxon>Diversisporaceae</taxon>
        <taxon>Diversispora</taxon>
    </lineage>
</organism>
<sequence>MFDYSLQYKALNSRGTANSLEDERDFSDFLDEYQTIITSKKKWELMLFSIKISENSLSSDSDMEKIKVLRKKKKSRAIQKDDLTSDQKNRAQVISELSEKYKCSIHLTPCFIINTKHLQLNPYRLQLWASEIMDSATTYDVPPSFPNFDATHAITISKQDNSLQSNMFSPNSSNFIQHPYFHFPQLPLNFSHYPYSQSFYPNYQQLTTSSKEIPTIYEFLKALDSKFNTPGTYTQFEKAFVDEEITVNIIKDLSDNQLEKLVFITLNQEVENNIEDFENEQVIFLKGKFIAHEGWYSVTATSIKVLHEMNFDTMPAIGINAVLTGVTTQTVRNENDYSVLDFNIDEYLGDLESKNFWLEVKHKANNRYLINKTSSINQNSRSTTAILVGIIKNVPPINDPVTNLEISPFKFVLDLEDISLIYNNNYNNQTNNNQTINAPWLNPRQPNCVTATSIKVLHEMNFDTMPAIGINAVLTGVTTQTVRNENDYSVLDFNIDEYLGDLESKNFWLEVKHKANNRYLINKTSSINQNSRSTTAILVGIIKNVPPINDPVTNLEISPFKFVLDLEDISLIYNNNYNNQTNNNQTINALWLNPRQSNCVARGASPRTTRRRLTNTQNKWQEISELIKVLKYFAGATEYLGRSKYITISLIYNVLEVIGQKILPDYDLDDSDDAPEDKPITERPKHRKLILMHHKTAPILKILLK</sequence>
<accession>A0A397J2G7</accession>
<dbReference type="AlphaFoldDB" id="A0A397J2G7"/>
<protein>
    <submittedName>
        <fullName evidence="1">Uncharacterized protein</fullName>
    </submittedName>
</protein>
<gene>
    <name evidence="1" type="ORF">Glove_109g162</name>
</gene>
<keyword evidence="2" id="KW-1185">Reference proteome</keyword>
<dbReference type="STRING" id="1348612.A0A397J2G7"/>
<dbReference type="OrthoDB" id="2308225at2759"/>